<keyword evidence="2" id="KW-0547">Nucleotide-binding</keyword>
<keyword evidence="6" id="KW-0472">Membrane</keyword>
<dbReference type="SUPFAM" id="SSF56112">
    <property type="entry name" value="Protein kinase-like (PK-like)"/>
    <property type="match status" value="1"/>
</dbReference>
<dbReference type="OrthoDB" id="9813021at2"/>
<feature type="domain" description="Protein kinase" evidence="7">
    <location>
        <begin position="11"/>
        <end position="296"/>
    </location>
</feature>
<keyword evidence="6" id="KW-1133">Transmembrane helix</keyword>
<dbReference type="Gene3D" id="1.10.510.10">
    <property type="entry name" value="Transferase(Phosphotransferase) domain 1"/>
    <property type="match status" value="1"/>
</dbReference>
<dbReference type="SMART" id="SM00220">
    <property type="entry name" value="S_TKc"/>
    <property type="match status" value="1"/>
</dbReference>
<evidence type="ECO:0000256" key="6">
    <source>
        <dbReference type="SAM" id="Phobius"/>
    </source>
</evidence>
<organism evidence="8 9">
    <name type="scientific">Daejeonella lutea</name>
    <dbReference type="NCBI Taxonomy" id="572036"/>
    <lineage>
        <taxon>Bacteria</taxon>
        <taxon>Pseudomonadati</taxon>
        <taxon>Bacteroidota</taxon>
        <taxon>Sphingobacteriia</taxon>
        <taxon>Sphingobacteriales</taxon>
        <taxon>Sphingobacteriaceae</taxon>
        <taxon>Daejeonella</taxon>
    </lineage>
</organism>
<keyword evidence="9" id="KW-1185">Reference proteome</keyword>
<keyword evidence="3 8" id="KW-0418">Kinase</keyword>
<evidence type="ECO:0000256" key="2">
    <source>
        <dbReference type="ARBA" id="ARBA00022741"/>
    </source>
</evidence>
<gene>
    <name evidence="8" type="ORF">SAMN05661099_1233</name>
</gene>
<keyword evidence="6" id="KW-0812">Transmembrane</keyword>
<evidence type="ECO:0000256" key="5">
    <source>
        <dbReference type="SAM" id="MobiDB-lite"/>
    </source>
</evidence>
<sequence length="448" mass="49048">MGKIFSITEGLENLGALRTGGQGSVYKARRGEEITAVKILPTPLHSEDLADKSYRDFQNEVTKLKMVNESPSPHVVKILSSGITDSGSLPFIEMEFIEGPDLQDMLLVPGTKAFTVDESIRVAEQLSNALAHCHKVQVKHGDIKSNNVKLNVKTDKYMLLDFGLSIMSDEQRRTSLRHAGAIEFMAPEQNDGEMLMESDVYSFGIIMFELLAGQVPFPLNSNSETSRNAVMVSHMEKPVPDLLEIRRSNMPENWDESKREAEMQIPAWLQAVIAKCLEKLPVNRFRDGVELNQAIVESIAGRNAFAYTPLAAAIPLVVPTPEPVVAVPAHKPGIDAIPDNPALNLDSPTSSRDYKKPLILAAVFLLICLALFAGYRSLKSPAVDTVDSTAINAENQRLLDSLADAERIQDSLDNLPKYTEPAPVAQVNRGNGKGNGKGKGRGKGKKKK</sequence>
<dbReference type="InterPro" id="IPR011009">
    <property type="entry name" value="Kinase-like_dom_sf"/>
</dbReference>
<dbReference type="GO" id="GO:0004674">
    <property type="term" value="F:protein serine/threonine kinase activity"/>
    <property type="evidence" value="ECO:0007669"/>
    <property type="project" value="TreeGrafter"/>
</dbReference>
<feature type="region of interest" description="Disordered" evidence="5">
    <location>
        <begin position="412"/>
        <end position="448"/>
    </location>
</feature>
<reference evidence="9" key="1">
    <citation type="submission" date="2017-02" db="EMBL/GenBank/DDBJ databases">
        <authorList>
            <person name="Varghese N."/>
            <person name="Submissions S."/>
        </authorList>
    </citation>
    <scope>NUCLEOTIDE SEQUENCE [LARGE SCALE GENOMIC DNA]</scope>
    <source>
        <strain evidence="9">DSM 22385</strain>
    </source>
</reference>
<dbReference type="Pfam" id="PF00069">
    <property type="entry name" value="Pkinase"/>
    <property type="match status" value="1"/>
</dbReference>
<proteinExistence type="predicted"/>
<dbReference type="PROSITE" id="PS50011">
    <property type="entry name" value="PROTEIN_KINASE_DOM"/>
    <property type="match status" value="1"/>
</dbReference>
<evidence type="ECO:0000256" key="4">
    <source>
        <dbReference type="ARBA" id="ARBA00022840"/>
    </source>
</evidence>
<dbReference type="Proteomes" id="UP000189981">
    <property type="component" value="Unassembled WGS sequence"/>
</dbReference>
<dbReference type="GO" id="GO:0005524">
    <property type="term" value="F:ATP binding"/>
    <property type="evidence" value="ECO:0007669"/>
    <property type="project" value="UniProtKB-KW"/>
</dbReference>
<evidence type="ECO:0000259" key="7">
    <source>
        <dbReference type="PROSITE" id="PS50011"/>
    </source>
</evidence>
<name>A0A1T5B3H9_9SPHI</name>
<keyword evidence="1" id="KW-0808">Transferase</keyword>
<protein>
    <submittedName>
        <fullName evidence="8">Protein kinase domain-containing protein</fullName>
    </submittedName>
</protein>
<evidence type="ECO:0000256" key="3">
    <source>
        <dbReference type="ARBA" id="ARBA00022777"/>
    </source>
</evidence>
<evidence type="ECO:0000256" key="1">
    <source>
        <dbReference type="ARBA" id="ARBA00022679"/>
    </source>
</evidence>
<dbReference type="PANTHER" id="PTHR43289:SF6">
    <property type="entry name" value="SERINE_THREONINE-PROTEIN KINASE NEKL-3"/>
    <property type="match status" value="1"/>
</dbReference>
<keyword evidence="4" id="KW-0067">ATP-binding</keyword>
<dbReference type="CDD" id="cd14014">
    <property type="entry name" value="STKc_PknB_like"/>
    <property type="match status" value="1"/>
</dbReference>
<dbReference type="RefSeq" id="WP_079701734.1">
    <property type="nucleotide sequence ID" value="NZ_FUYR01000001.1"/>
</dbReference>
<dbReference type="STRING" id="572036.SAMN05661099_1233"/>
<evidence type="ECO:0000313" key="9">
    <source>
        <dbReference type="Proteomes" id="UP000189981"/>
    </source>
</evidence>
<dbReference type="InterPro" id="IPR000719">
    <property type="entry name" value="Prot_kinase_dom"/>
</dbReference>
<feature type="compositionally biased region" description="Basic residues" evidence="5">
    <location>
        <begin position="436"/>
        <end position="448"/>
    </location>
</feature>
<feature type="transmembrane region" description="Helical" evidence="6">
    <location>
        <begin position="358"/>
        <end position="375"/>
    </location>
</feature>
<dbReference type="PANTHER" id="PTHR43289">
    <property type="entry name" value="MITOGEN-ACTIVATED PROTEIN KINASE KINASE KINASE 20-RELATED"/>
    <property type="match status" value="1"/>
</dbReference>
<evidence type="ECO:0000313" key="8">
    <source>
        <dbReference type="EMBL" id="SKB41520.1"/>
    </source>
</evidence>
<dbReference type="EMBL" id="FUYR01000001">
    <property type="protein sequence ID" value="SKB41520.1"/>
    <property type="molecule type" value="Genomic_DNA"/>
</dbReference>
<accession>A0A1T5B3H9</accession>
<dbReference type="AlphaFoldDB" id="A0A1T5B3H9"/>